<accession>A0AAD7TEW5</accession>
<comment type="caution">
    <text evidence="3">The sequence shown here is derived from an EMBL/GenBank/DDBJ whole genome shotgun (WGS) entry which is preliminary data.</text>
</comment>
<evidence type="ECO:0000313" key="4">
    <source>
        <dbReference type="Proteomes" id="UP001215151"/>
    </source>
</evidence>
<dbReference type="InterPro" id="IPR020904">
    <property type="entry name" value="Sc_DH/Rdtase_CS"/>
</dbReference>
<dbReference type="InterPro" id="IPR002347">
    <property type="entry name" value="SDR_fam"/>
</dbReference>
<comment type="similarity">
    <text evidence="1">Belongs to the short-chain dehydrogenases/reductases (SDR) family.</text>
</comment>
<dbReference type="FunFam" id="3.40.50.720:FF:000084">
    <property type="entry name" value="Short-chain dehydrogenase reductase"/>
    <property type="match status" value="1"/>
</dbReference>
<dbReference type="Gene3D" id="3.40.50.720">
    <property type="entry name" value="NAD(P)-binding Rossmann-like Domain"/>
    <property type="match status" value="1"/>
</dbReference>
<dbReference type="PROSITE" id="PS00061">
    <property type="entry name" value="ADH_SHORT"/>
    <property type="match status" value="1"/>
</dbReference>
<dbReference type="InterPro" id="IPR036291">
    <property type="entry name" value="NAD(P)-bd_dom_sf"/>
</dbReference>
<name>A0AAD7TEW5_9APHY</name>
<dbReference type="PRINTS" id="PR00081">
    <property type="entry name" value="GDHRDH"/>
</dbReference>
<keyword evidence="4" id="KW-1185">Reference proteome</keyword>
<dbReference type="Pfam" id="PF13561">
    <property type="entry name" value="adh_short_C2"/>
    <property type="match status" value="1"/>
</dbReference>
<dbReference type="AlphaFoldDB" id="A0AAD7TEW5"/>
<dbReference type="GO" id="GO:0006633">
    <property type="term" value="P:fatty acid biosynthetic process"/>
    <property type="evidence" value="ECO:0007669"/>
    <property type="project" value="TreeGrafter"/>
</dbReference>
<keyword evidence="2" id="KW-0521">NADP</keyword>
<dbReference type="GO" id="GO:0016616">
    <property type="term" value="F:oxidoreductase activity, acting on the CH-OH group of donors, NAD or NADP as acceptor"/>
    <property type="evidence" value="ECO:0007669"/>
    <property type="project" value="TreeGrafter"/>
</dbReference>
<reference evidence="3" key="1">
    <citation type="submission" date="2022-11" db="EMBL/GenBank/DDBJ databases">
        <title>Genome Sequence of Cubamyces cubensis.</title>
        <authorList>
            <person name="Buettner E."/>
        </authorList>
    </citation>
    <scope>NUCLEOTIDE SEQUENCE</scope>
    <source>
        <strain evidence="3">MPL-01</strain>
    </source>
</reference>
<protein>
    <recommendedName>
        <fullName evidence="5">Acetoin reductase family protein</fullName>
    </recommendedName>
</protein>
<dbReference type="PRINTS" id="PR00080">
    <property type="entry name" value="SDRFAMILY"/>
</dbReference>
<evidence type="ECO:0000313" key="3">
    <source>
        <dbReference type="EMBL" id="KAJ8454534.1"/>
    </source>
</evidence>
<dbReference type="PANTHER" id="PTHR42760:SF121">
    <property type="entry name" value="3-OXOACYL-(ACYL-CARRIER-PROTEIN) REDUCTASE"/>
    <property type="match status" value="1"/>
</dbReference>
<sequence>MSSTESTGKRVAIITGAAEGIGKATAVRLANDGYDLGLFDLPRAQERLEVVADDIRKAHGVRVVNVYGDVSKEEDVKRLVDTVVEELGSVYAMIANAGICINRTLHETTATTEQADKLLDINVKGTFYSFKYAALQMIKQGGGGRLVGAASIAGKRGFPEHALYSASKFAVRGIVQSAALDYGPYGITVNAYAPGACETSLLRGVDEYFAGKNGQPQGTYMEMFSSNSALKRLAQPEDIANLVSFFVSDNAAYITGQSYLVDGGSCFD</sequence>
<dbReference type="PANTHER" id="PTHR42760">
    <property type="entry name" value="SHORT-CHAIN DEHYDROGENASES/REDUCTASES FAMILY MEMBER"/>
    <property type="match status" value="1"/>
</dbReference>
<organism evidence="3 4">
    <name type="scientific">Trametes cubensis</name>
    <dbReference type="NCBI Taxonomy" id="1111947"/>
    <lineage>
        <taxon>Eukaryota</taxon>
        <taxon>Fungi</taxon>
        <taxon>Dikarya</taxon>
        <taxon>Basidiomycota</taxon>
        <taxon>Agaricomycotina</taxon>
        <taxon>Agaricomycetes</taxon>
        <taxon>Polyporales</taxon>
        <taxon>Polyporaceae</taxon>
        <taxon>Trametes</taxon>
    </lineage>
</organism>
<dbReference type="SUPFAM" id="SSF51735">
    <property type="entry name" value="NAD(P)-binding Rossmann-fold domains"/>
    <property type="match status" value="1"/>
</dbReference>
<evidence type="ECO:0000256" key="1">
    <source>
        <dbReference type="ARBA" id="ARBA00006484"/>
    </source>
</evidence>
<evidence type="ECO:0008006" key="5">
    <source>
        <dbReference type="Google" id="ProtNLM"/>
    </source>
</evidence>
<dbReference type="Proteomes" id="UP001215151">
    <property type="component" value="Unassembled WGS sequence"/>
</dbReference>
<dbReference type="EMBL" id="JAPEVG010000946">
    <property type="protein sequence ID" value="KAJ8454534.1"/>
    <property type="molecule type" value="Genomic_DNA"/>
</dbReference>
<evidence type="ECO:0000256" key="2">
    <source>
        <dbReference type="ARBA" id="ARBA00022857"/>
    </source>
</evidence>
<dbReference type="GO" id="GO:0048038">
    <property type="term" value="F:quinone binding"/>
    <property type="evidence" value="ECO:0007669"/>
    <property type="project" value="TreeGrafter"/>
</dbReference>
<gene>
    <name evidence="3" type="ORF">ONZ51_g12970</name>
</gene>
<proteinExistence type="inferred from homology"/>